<evidence type="ECO:0000313" key="1">
    <source>
        <dbReference type="EMBL" id="CAE8704516.1"/>
    </source>
</evidence>
<dbReference type="AlphaFoldDB" id="A0A813KGT7"/>
<dbReference type="Proteomes" id="UP000626109">
    <property type="component" value="Unassembled WGS sequence"/>
</dbReference>
<proteinExistence type="predicted"/>
<sequence>REWNYHTLPMYSQAPGTDLPSGQQVASYTASWVQFYYLTLCTRPQFSRELFEAWTVLKLLAFVSVELLTYQLNVLTSFGAALLHLPVLLINCSITAVRVLGHVACSGATRAVRRVSSVYRRRRMVEAGSLRAKLLLGCRLSQTLHCSRDTRRCSCEHTRCTRAVLLLSIRHKSRRAFRPLMLQH</sequence>
<name>A0A813KGT7_POLGL</name>
<dbReference type="EMBL" id="CAJNNW010030799">
    <property type="protein sequence ID" value="CAE8704516.1"/>
    <property type="molecule type" value="Genomic_DNA"/>
</dbReference>
<organism evidence="1 2">
    <name type="scientific">Polarella glacialis</name>
    <name type="common">Dinoflagellate</name>
    <dbReference type="NCBI Taxonomy" id="89957"/>
    <lineage>
        <taxon>Eukaryota</taxon>
        <taxon>Sar</taxon>
        <taxon>Alveolata</taxon>
        <taxon>Dinophyceae</taxon>
        <taxon>Suessiales</taxon>
        <taxon>Suessiaceae</taxon>
        <taxon>Polarella</taxon>
    </lineage>
</organism>
<gene>
    <name evidence="1" type="ORF">PGLA2088_LOCUS33218</name>
</gene>
<feature type="non-terminal residue" evidence="1">
    <location>
        <position position="184"/>
    </location>
</feature>
<accession>A0A813KGT7</accession>
<evidence type="ECO:0000313" key="2">
    <source>
        <dbReference type="Proteomes" id="UP000626109"/>
    </source>
</evidence>
<comment type="caution">
    <text evidence="1">The sequence shown here is derived from an EMBL/GenBank/DDBJ whole genome shotgun (WGS) entry which is preliminary data.</text>
</comment>
<reference evidence="1" key="1">
    <citation type="submission" date="2021-02" db="EMBL/GenBank/DDBJ databases">
        <authorList>
            <person name="Dougan E. K."/>
            <person name="Rhodes N."/>
            <person name="Thang M."/>
            <person name="Chan C."/>
        </authorList>
    </citation>
    <scope>NUCLEOTIDE SEQUENCE</scope>
</reference>
<protein>
    <submittedName>
        <fullName evidence="1">Uncharacterized protein</fullName>
    </submittedName>
</protein>